<accession>A0ABV4SAU1</accession>
<comment type="catalytic activity">
    <reaction evidence="5">
        <text>phosphoenolpyruvate + GTP + H(+) = enolpyruvoyl-2-diphospho-5'-guanosine + diphosphate</text>
        <dbReference type="Rhea" id="RHEA:30519"/>
        <dbReference type="ChEBI" id="CHEBI:15378"/>
        <dbReference type="ChEBI" id="CHEBI:33019"/>
        <dbReference type="ChEBI" id="CHEBI:37565"/>
        <dbReference type="ChEBI" id="CHEBI:58702"/>
        <dbReference type="ChEBI" id="CHEBI:143701"/>
        <dbReference type="EC" id="2.7.7.105"/>
    </reaction>
</comment>
<dbReference type="EC" id="2.7.7.105" evidence="5"/>
<comment type="pathway">
    <text evidence="5">Cofactor biosynthesis; coenzyme F420 biosynthesis.</text>
</comment>
<keyword evidence="3 5" id="KW-0547">Nucleotide-binding</keyword>
<dbReference type="SUPFAM" id="SSF53448">
    <property type="entry name" value="Nucleotide-diphospho-sugar transferases"/>
    <property type="match status" value="1"/>
</dbReference>
<evidence type="ECO:0000313" key="6">
    <source>
        <dbReference type="EMBL" id="MFA3835557.1"/>
    </source>
</evidence>
<dbReference type="Pfam" id="PF01983">
    <property type="entry name" value="CofC"/>
    <property type="match status" value="1"/>
</dbReference>
<dbReference type="PANTHER" id="PTHR40392">
    <property type="entry name" value="2-PHOSPHO-L-LACTATE GUANYLYLTRANSFERASE"/>
    <property type="match status" value="1"/>
</dbReference>
<evidence type="ECO:0000256" key="5">
    <source>
        <dbReference type="HAMAP-Rule" id="MF_02114"/>
    </source>
</evidence>
<keyword evidence="2 5" id="KW-0548">Nucleotidyltransferase</keyword>
<name>A0ABV4SAU1_9ACTN</name>
<dbReference type="PANTHER" id="PTHR40392:SF1">
    <property type="entry name" value="2-PHOSPHO-L-LACTATE GUANYLYLTRANSFERASE"/>
    <property type="match status" value="1"/>
</dbReference>
<keyword evidence="4 5" id="KW-0342">GTP-binding</keyword>
<dbReference type="NCBIfam" id="TIGR03552">
    <property type="entry name" value="F420_cofC"/>
    <property type="match status" value="1"/>
</dbReference>
<protein>
    <recommendedName>
        <fullName evidence="5">Phosphoenolpyruvate guanylyltransferase</fullName>
        <shortName evidence="5">PEP guanylyltransferase</shortName>
        <ecNumber evidence="5">2.7.7.105</ecNumber>
    </recommendedName>
</protein>
<dbReference type="GO" id="GO:0043814">
    <property type="term" value="F:phospholactate guanylyltransferase activity"/>
    <property type="evidence" value="ECO:0007669"/>
    <property type="project" value="UniProtKB-EC"/>
</dbReference>
<proteinExistence type="inferred from homology"/>
<feature type="binding site" evidence="5">
    <location>
        <position position="159"/>
    </location>
    <ligand>
        <name>phosphoenolpyruvate</name>
        <dbReference type="ChEBI" id="CHEBI:58702"/>
    </ligand>
</feature>
<feature type="binding site" evidence="5">
    <location>
        <position position="156"/>
    </location>
    <ligand>
        <name>phosphoenolpyruvate</name>
        <dbReference type="ChEBI" id="CHEBI:58702"/>
    </ligand>
</feature>
<dbReference type="HAMAP" id="MF_02114">
    <property type="entry name" value="CofC"/>
    <property type="match status" value="1"/>
</dbReference>
<gene>
    <name evidence="6" type="primary">cofC</name>
    <name evidence="5" type="synonym">fbiD</name>
    <name evidence="6" type="ORF">ACEG43_05065</name>
</gene>
<reference evidence="6 7" key="1">
    <citation type="submission" date="2024-08" db="EMBL/GenBank/DDBJ databases">
        <title>Genome sequence of Streptomyces aureus CACIA-1.46HGO.</title>
        <authorList>
            <person name="Evangelista-Martinez Z."/>
        </authorList>
    </citation>
    <scope>NUCLEOTIDE SEQUENCE [LARGE SCALE GENOMIC DNA]</scope>
    <source>
        <strain evidence="6 7">CACIA-1.46HGO</strain>
    </source>
</reference>
<evidence type="ECO:0000256" key="2">
    <source>
        <dbReference type="ARBA" id="ARBA00022695"/>
    </source>
</evidence>
<dbReference type="RefSeq" id="WP_372561543.1">
    <property type="nucleotide sequence ID" value="NZ_JBGOSP010000002.1"/>
</dbReference>
<comment type="function">
    <text evidence="5">Guanylyltransferase that catalyzes the activation of phosphoenolpyruvate (PEP) as enolpyruvoyl-2-diphospho-5'-guanosine, via the condensation of PEP with GTP. It is involved in the biosynthesis of coenzyme F420, a hydride carrier cofactor.</text>
</comment>
<evidence type="ECO:0000256" key="3">
    <source>
        <dbReference type="ARBA" id="ARBA00022741"/>
    </source>
</evidence>
<dbReference type="InterPro" id="IPR002835">
    <property type="entry name" value="CofC"/>
</dbReference>
<dbReference type="EMBL" id="JBGOSP010000002">
    <property type="protein sequence ID" value="MFA3835557.1"/>
    <property type="molecule type" value="Genomic_DNA"/>
</dbReference>
<keyword evidence="7" id="KW-1185">Reference proteome</keyword>
<feature type="binding site" evidence="5">
    <location>
        <position position="140"/>
    </location>
    <ligand>
        <name>phosphoenolpyruvate</name>
        <dbReference type="ChEBI" id="CHEBI:58702"/>
    </ligand>
</feature>
<keyword evidence="1 5" id="KW-0808">Transferase</keyword>
<dbReference type="InterPro" id="IPR029044">
    <property type="entry name" value="Nucleotide-diphossugar_trans"/>
</dbReference>
<evidence type="ECO:0000256" key="4">
    <source>
        <dbReference type="ARBA" id="ARBA00023134"/>
    </source>
</evidence>
<evidence type="ECO:0000313" key="7">
    <source>
        <dbReference type="Proteomes" id="UP001571476"/>
    </source>
</evidence>
<dbReference type="Proteomes" id="UP001571476">
    <property type="component" value="Unassembled WGS sequence"/>
</dbReference>
<comment type="caution">
    <text evidence="6">The sequence shown here is derived from an EMBL/GenBank/DDBJ whole genome shotgun (WGS) entry which is preliminary data.</text>
</comment>
<dbReference type="Gene3D" id="3.90.550.10">
    <property type="entry name" value="Spore Coat Polysaccharide Biosynthesis Protein SpsA, Chain A"/>
    <property type="match status" value="1"/>
</dbReference>
<comment type="similarity">
    <text evidence="5">Belongs to the CofC family.</text>
</comment>
<organism evidence="6 7">
    <name type="scientific">Streptomyces aureus</name>
    <dbReference type="NCBI Taxonomy" id="193461"/>
    <lineage>
        <taxon>Bacteria</taxon>
        <taxon>Bacillati</taxon>
        <taxon>Actinomycetota</taxon>
        <taxon>Actinomycetes</taxon>
        <taxon>Kitasatosporales</taxon>
        <taxon>Streptomycetaceae</taxon>
        <taxon>Streptomyces</taxon>
    </lineage>
</organism>
<evidence type="ECO:0000256" key="1">
    <source>
        <dbReference type="ARBA" id="ARBA00022679"/>
    </source>
</evidence>
<sequence length="218" mass="23146">MTEQLRWWVVVPMKDIRHAKSRLGGDPGRRRALAVAMARDTLRAAAGAVCVDGVVLVCDQPDDVPVLMVPGVRIEVRPGLDLNDALSAGAAVVRADDARRHLAALPADLPYLRSDELTVALGRVARHPRAVVADREGVGTALLTARAGAQLLPAFGPDSLTRHRASGAREVLLPARSGLRRDVDHQEDLMSGHGLGPCTHATLRGGRVLAAAEEGVRC</sequence>